<feature type="transmembrane region" description="Helical" evidence="4">
    <location>
        <begin position="263"/>
        <end position="289"/>
    </location>
</feature>
<feature type="signal peptide" evidence="5">
    <location>
        <begin position="1"/>
        <end position="29"/>
    </location>
</feature>
<feature type="repeat" description="ANK" evidence="3">
    <location>
        <begin position="103"/>
        <end position="135"/>
    </location>
</feature>
<feature type="repeat" description="ANK" evidence="3">
    <location>
        <begin position="187"/>
        <end position="219"/>
    </location>
</feature>
<evidence type="ECO:0000313" key="6">
    <source>
        <dbReference type="EMBL" id="CAD8227665.1"/>
    </source>
</evidence>
<name>A0A7R9T7J7_9VIRI</name>
<dbReference type="EMBL" id="HBDZ01000190">
    <property type="protein sequence ID" value="CAD8227665.1"/>
    <property type="molecule type" value="Transcribed_RNA"/>
</dbReference>
<dbReference type="AlphaFoldDB" id="A0A7R9T7J7"/>
<sequence length="301" mass="31028">MAKATGRRSPRSTWLLALLALIALAAALAQRAAAQDEADFDFDDDSNDIGADAGSFSEEQGGEDEVQPQLLALMIGAHEGNVEGVREVLDTSALGPDAVVDAKGFTPLMAAVAHGHSEVALLLIERGAAVNYICQVPGGGCYGQSAIHFAAMTGQADVIKKLIAAGADVNASVLGEWDPTSEDSMAGGFQPLQLAVGENKLSAVNALLEAGADTSHTVSNRGYTALDVALRMDFEEISRVLLAVDAPTSMQMSNMGKDDISDAVLGGGAVIVVAVALVVAGKLGYGPLVNKGGKKKKRKTR</sequence>
<keyword evidence="4" id="KW-0812">Transmembrane</keyword>
<evidence type="ECO:0008006" key="7">
    <source>
        <dbReference type="Google" id="ProtNLM"/>
    </source>
</evidence>
<dbReference type="Gene3D" id="1.25.40.20">
    <property type="entry name" value="Ankyrin repeat-containing domain"/>
    <property type="match status" value="1"/>
</dbReference>
<keyword evidence="1" id="KW-0677">Repeat</keyword>
<evidence type="ECO:0000256" key="4">
    <source>
        <dbReference type="SAM" id="Phobius"/>
    </source>
</evidence>
<evidence type="ECO:0000256" key="1">
    <source>
        <dbReference type="ARBA" id="ARBA00022737"/>
    </source>
</evidence>
<keyword evidence="5" id="KW-0732">Signal</keyword>
<dbReference type="Pfam" id="PF12796">
    <property type="entry name" value="Ank_2"/>
    <property type="match status" value="1"/>
</dbReference>
<proteinExistence type="predicted"/>
<accession>A0A7R9T7J7</accession>
<dbReference type="InterPro" id="IPR036770">
    <property type="entry name" value="Ankyrin_rpt-contain_sf"/>
</dbReference>
<dbReference type="InterPro" id="IPR002110">
    <property type="entry name" value="Ankyrin_rpt"/>
</dbReference>
<feature type="repeat" description="ANK" evidence="3">
    <location>
        <begin position="142"/>
        <end position="174"/>
    </location>
</feature>
<dbReference type="PROSITE" id="PS50088">
    <property type="entry name" value="ANK_REPEAT"/>
    <property type="match status" value="3"/>
</dbReference>
<dbReference type="PRINTS" id="PR01415">
    <property type="entry name" value="ANKYRIN"/>
</dbReference>
<dbReference type="PROSITE" id="PS50297">
    <property type="entry name" value="ANK_REP_REGION"/>
    <property type="match status" value="3"/>
</dbReference>
<evidence type="ECO:0000256" key="2">
    <source>
        <dbReference type="ARBA" id="ARBA00023043"/>
    </source>
</evidence>
<dbReference type="PANTHER" id="PTHR24198">
    <property type="entry name" value="ANKYRIN REPEAT AND PROTEIN KINASE DOMAIN-CONTAINING PROTEIN"/>
    <property type="match status" value="1"/>
</dbReference>
<keyword evidence="4" id="KW-0472">Membrane</keyword>
<evidence type="ECO:0000256" key="5">
    <source>
        <dbReference type="SAM" id="SignalP"/>
    </source>
</evidence>
<dbReference type="SUPFAM" id="SSF48403">
    <property type="entry name" value="Ankyrin repeat"/>
    <property type="match status" value="1"/>
</dbReference>
<dbReference type="SMART" id="SM00248">
    <property type="entry name" value="ANK"/>
    <property type="match status" value="5"/>
</dbReference>
<keyword evidence="4" id="KW-1133">Transmembrane helix</keyword>
<evidence type="ECO:0000256" key="3">
    <source>
        <dbReference type="PROSITE-ProRule" id="PRU00023"/>
    </source>
</evidence>
<feature type="chain" id="PRO_5030583175" description="PGG domain-containing protein" evidence="5">
    <location>
        <begin position="30"/>
        <end position="301"/>
    </location>
</feature>
<dbReference type="PANTHER" id="PTHR24198:SF165">
    <property type="entry name" value="ANKYRIN REPEAT-CONTAINING PROTEIN-RELATED"/>
    <property type="match status" value="1"/>
</dbReference>
<keyword evidence="2 3" id="KW-0040">ANK repeat</keyword>
<reference evidence="6" key="1">
    <citation type="submission" date="2021-01" db="EMBL/GenBank/DDBJ databases">
        <authorList>
            <person name="Corre E."/>
            <person name="Pelletier E."/>
            <person name="Niang G."/>
            <person name="Scheremetjew M."/>
            <person name="Finn R."/>
            <person name="Kale V."/>
            <person name="Holt S."/>
            <person name="Cochrane G."/>
            <person name="Meng A."/>
            <person name="Brown T."/>
            <person name="Cohen L."/>
        </authorList>
    </citation>
    <scope>NUCLEOTIDE SEQUENCE</scope>
    <source>
        <strain evidence="6">CCMP1413</strain>
    </source>
</reference>
<protein>
    <recommendedName>
        <fullName evidence="7">PGG domain-containing protein</fullName>
    </recommendedName>
</protein>
<gene>
    <name evidence="6" type="ORF">PCOL08062_LOCUS161</name>
</gene>
<organism evidence="6">
    <name type="scientific">Prasinoderma coloniale</name>
    <dbReference type="NCBI Taxonomy" id="156133"/>
    <lineage>
        <taxon>Eukaryota</taxon>
        <taxon>Viridiplantae</taxon>
        <taxon>Prasinodermophyta</taxon>
        <taxon>Prasinodermophyceae</taxon>
        <taxon>Prasinodermales</taxon>
        <taxon>Prasinodermaceae</taxon>
        <taxon>Prasinoderma</taxon>
    </lineage>
</organism>